<feature type="chain" id="PRO_5021317059" description="Secreted protein" evidence="1">
    <location>
        <begin position="16"/>
        <end position="93"/>
    </location>
</feature>
<gene>
    <name evidence="2" type="ORF">AVEN_231074_1</name>
</gene>
<name>A0A4Y2A348_ARAVE</name>
<organism evidence="2 3">
    <name type="scientific">Araneus ventricosus</name>
    <name type="common">Orbweaver spider</name>
    <name type="synonym">Epeira ventricosa</name>
    <dbReference type="NCBI Taxonomy" id="182803"/>
    <lineage>
        <taxon>Eukaryota</taxon>
        <taxon>Metazoa</taxon>
        <taxon>Ecdysozoa</taxon>
        <taxon>Arthropoda</taxon>
        <taxon>Chelicerata</taxon>
        <taxon>Arachnida</taxon>
        <taxon>Araneae</taxon>
        <taxon>Araneomorphae</taxon>
        <taxon>Entelegynae</taxon>
        <taxon>Araneoidea</taxon>
        <taxon>Araneidae</taxon>
        <taxon>Araneus</taxon>
    </lineage>
</organism>
<protein>
    <recommendedName>
        <fullName evidence="4">Secreted protein</fullName>
    </recommendedName>
</protein>
<keyword evidence="3" id="KW-1185">Reference proteome</keyword>
<comment type="caution">
    <text evidence="2">The sequence shown here is derived from an EMBL/GenBank/DDBJ whole genome shotgun (WGS) entry which is preliminary data.</text>
</comment>
<evidence type="ECO:0000313" key="2">
    <source>
        <dbReference type="EMBL" id="GBL74198.1"/>
    </source>
</evidence>
<keyword evidence="1" id="KW-0732">Signal</keyword>
<evidence type="ECO:0008006" key="4">
    <source>
        <dbReference type="Google" id="ProtNLM"/>
    </source>
</evidence>
<feature type="signal peptide" evidence="1">
    <location>
        <begin position="1"/>
        <end position="15"/>
    </location>
</feature>
<reference evidence="2 3" key="1">
    <citation type="journal article" date="2019" name="Sci. Rep.">
        <title>Orb-weaving spider Araneus ventricosus genome elucidates the spidroin gene catalogue.</title>
        <authorList>
            <person name="Kono N."/>
            <person name="Nakamura H."/>
            <person name="Ohtoshi R."/>
            <person name="Moran D.A.P."/>
            <person name="Shinohara A."/>
            <person name="Yoshida Y."/>
            <person name="Fujiwara M."/>
            <person name="Mori M."/>
            <person name="Tomita M."/>
            <person name="Arakawa K."/>
        </authorList>
    </citation>
    <scope>NUCLEOTIDE SEQUENCE [LARGE SCALE GENOMIC DNA]</scope>
</reference>
<sequence>MRTVLLSLICVPCKAIHEDAVRSGVLQKNTYKMDKDLGPDGTVNHGAQQEKAVAGFGHPQPQYLPCMLARAYTLRATSGNVYHPYSRAPEVDH</sequence>
<dbReference type="EMBL" id="BGPR01000004">
    <property type="protein sequence ID" value="GBL74198.1"/>
    <property type="molecule type" value="Genomic_DNA"/>
</dbReference>
<dbReference type="Proteomes" id="UP000499080">
    <property type="component" value="Unassembled WGS sequence"/>
</dbReference>
<evidence type="ECO:0000313" key="3">
    <source>
        <dbReference type="Proteomes" id="UP000499080"/>
    </source>
</evidence>
<evidence type="ECO:0000256" key="1">
    <source>
        <dbReference type="SAM" id="SignalP"/>
    </source>
</evidence>
<accession>A0A4Y2A348</accession>
<proteinExistence type="predicted"/>
<dbReference type="AlphaFoldDB" id="A0A4Y2A348"/>